<sequence length="392" mass="43660">MASIRQVTWKKKSGTSKRWELSYFDAAGKRHRSLHDMKRDAEAERVRIEGQLAAGTHVADRDSRTVGDVCEAWLTDIEHLVRTGTRERITLKGYRTHVRRHIAPRDVARVKLTKLRPSAVMAFVTELEAELSADLAGKVFGTFKMALGYARRMEMMTHDPASDVKIRTTERSDREEEGDVAIPTKAELKALVAAAKLDQTGRSMAMISLMMFAGLRISELRGLTRRGVMLTGAQPEVWIFQRADSYQAAGPCKSKASRRRVPIGPDTVAAVRAWLPSIPQSDSGLIFPTASGTIQSYANLWNRWWVPLMIAAGLVSEAPPGKPAGKPAPRFGMHGLRHVAASLWIELGLQPKRIQKLMGHSTLQMTMDLYGHLWTYPDEDAAIGRDTERQLG</sequence>
<dbReference type="InterPro" id="IPR013762">
    <property type="entry name" value="Integrase-like_cat_sf"/>
</dbReference>
<dbReference type="SUPFAM" id="SSF56349">
    <property type="entry name" value="DNA breaking-rejoining enzymes"/>
    <property type="match status" value="1"/>
</dbReference>
<reference evidence="6 7" key="1">
    <citation type="submission" date="2013-08" db="EMBL/GenBank/DDBJ databases">
        <title>The genome sequence of Skermanella stibiiresistens.</title>
        <authorList>
            <person name="Zhu W."/>
            <person name="Wang G."/>
        </authorList>
    </citation>
    <scope>NUCLEOTIDE SEQUENCE [LARGE SCALE GENOMIC DNA]</scope>
    <source>
        <strain evidence="6 7">SB22</strain>
    </source>
</reference>
<dbReference type="Gene3D" id="1.10.443.10">
    <property type="entry name" value="Intergrase catalytic core"/>
    <property type="match status" value="1"/>
</dbReference>
<dbReference type="GO" id="GO:0015074">
    <property type="term" value="P:DNA integration"/>
    <property type="evidence" value="ECO:0007669"/>
    <property type="project" value="UniProtKB-KW"/>
</dbReference>
<dbReference type="Gene3D" id="1.10.150.130">
    <property type="match status" value="1"/>
</dbReference>
<dbReference type="PANTHER" id="PTHR30629">
    <property type="entry name" value="PROPHAGE INTEGRASE"/>
    <property type="match status" value="1"/>
</dbReference>
<evidence type="ECO:0000256" key="3">
    <source>
        <dbReference type="ARBA" id="ARBA00023125"/>
    </source>
</evidence>
<dbReference type="PROSITE" id="PS51898">
    <property type="entry name" value="TYR_RECOMBINASE"/>
    <property type="match status" value="1"/>
</dbReference>
<dbReference type="Proteomes" id="UP000019486">
    <property type="component" value="Unassembled WGS sequence"/>
</dbReference>
<dbReference type="GO" id="GO:0006310">
    <property type="term" value="P:DNA recombination"/>
    <property type="evidence" value="ECO:0007669"/>
    <property type="project" value="UniProtKB-KW"/>
</dbReference>
<dbReference type="AlphaFoldDB" id="W9GSL7"/>
<protein>
    <recommendedName>
        <fullName evidence="5">Tyr recombinase domain-containing protein</fullName>
    </recommendedName>
</protein>
<keyword evidence="7" id="KW-1185">Reference proteome</keyword>
<accession>W9GSL7</accession>
<dbReference type="InterPro" id="IPR010998">
    <property type="entry name" value="Integrase_recombinase_N"/>
</dbReference>
<dbReference type="PANTHER" id="PTHR30629:SF2">
    <property type="entry name" value="PROPHAGE INTEGRASE INTS-RELATED"/>
    <property type="match status" value="1"/>
</dbReference>
<dbReference type="OrthoDB" id="9785687at2"/>
<dbReference type="InterPro" id="IPR050808">
    <property type="entry name" value="Phage_Integrase"/>
</dbReference>
<dbReference type="PATRIC" id="fig|1385369.3.peg.6181"/>
<keyword evidence="2" id="KW-0229">DNA integration</keyword>
<feature type="domain" description="Tyr recombinase" evidence="5">
    <location>
        <begin position="178"/>
        <end position="385"/>
    </location>
</feature>
<dbReference type="InterPro" id="IPR011010">
    <property type="entry name" value="DNA_brk_join_enz"/>
</dbReference>
<dbReference type="GO" id="GO:0003677">
    <property type="term" value="F:DNA binding"/>
    <property type="evidence" value="ECO:0007669"/>
    <property type="project" value="UniProtKB-KW"/>
</dbReference>
<organism evidence="6 7">
    <name type="scientific">Skermanella stibiiresistens SB22</name>
    <dbReference type="NCBI Taxonomy" id="1385369"/>
    <lineage>
        <taxon>Bacteria</taxon>
        <taxon>Pseudomonadati</taxon>
        <taxon>Pseudomonadota</taxon>
        <taxon>Alphaproteobacteria</taxon>
        <taxon>Rhodospirillales</taxon>
        <taxon>Azospirillaceae</taxon>
        <taxon>Skermanella</taxon>
    </lineage>
</organism>
<proteinExistence type="inferred from homology"/>
<dbReference type="InterPro" id="IPR002104">
    <property type="entry name" value="Integrase_catalytic"/>
</dbReference>
<dbReference type="RefSeq" id="WP_037460034.1">
    <property type="nucleotide sequence ID" value="NZ_AVFL01000036.1"/>
</dbReference>
<evidence type="ECO:0000313" key="7">
    <source>
        <dbReference type="Proteomes" id="UP000019486"/>
    </source>
</evidence>
<dbReference type="CDD" id="cd01189">
    <property type="entry name" value="INT_ICEBs1_C_like"/>
    <property type="match status" value="1"/>
</dbReference>
<dbReference type="STRING" id="1385369.N825_25255"/>
<comment type="similarity">
    <text evidence="1">Belongs to the 'phage' integrase family.</text>
</comment>
<dbReference type="Pfam" id="PF00589">
    <property type="entry name" value="Phage_integrase"/>
    <property type="match status" value="1"/>
</dbReference>
<name>W9GSL7_9PROT</name>
<evidence type="ECO:0000256" key="2">
    <source>
        <dbReference type="ARBA" id="ARBA00022908"/>
    </source>
</evidence>
<evidence type="ECO:0000313" key="6">
    <source>
        <dbReference type="EMBL" id="EWY36744.1"/>
    </source>
</evidence>
<keyword evidence="4" id="KW-0233">DNA recombination</keyword>
<evidence type="ECO:0000256" key="4">
    <source>
        <dbReference type="ARBA" id="ARBA00023172"/>
    </source>
</evidence>
<dbReference type="EMBL" id="AVFL01000036">
    <property type="protein sequence ID" value="EWY36744.1"/>
    <property type="molecule type" value="Genomic_DNA"/>
</dbReference>
<evidence type="ECO:0000259" key="5">
    <source>
        <dbReference type="PROSITE" id="PS51898"/>
    </source>
</evidence>
<comment type="caution">
    <text evidence="6">The sequence shown here is derived from an EMBL/GenBank/DDBJ whole genome shotgun (WGS) entry which is preliminary data.</text>
</comment>
<keyword evidence="3" id="KW-0238">DNA-binding</keyword>
<gene>
    <name evidence="6" type="ORF">N825_25255</name>
</gene>
<evidence type="ECO:0000256" key="1">
    <source>
        <dbReference type="ARBA" id="ARBA00008857"/>
    </source>
</evidence>